<dbReference type="PANTHER" id="PTHR34144:SF7">
    <property type="entry name" value="EXPORT PROTEIN (CAP59), PUTATIVE (AFU_ORTHOLOGUE AFUA_7G05020)-RELATED"/>
    <property type="match status" value="1"/>
</dbReference>
<evidence type="ECO:0000313" key="1">
    <source>
        <dbReference type="EMBL" id="KAF2842036.1"/>
    </source>
</evidence>
<comment type="caution">
    <text evidence="1">The sequence shown here is derived from an EMBL/GenBank/DDBJ whole genome shotgun (WGS) entry which is preliminary data.</text>
</comment>
<dbReference type="AlphaFoldDB" id="A0A9P4VQL2"/>
<dbReference type="Pfam" id="PF11735">
    <property type="entry name" value="CAP59_mtransfer"/>
    <property type="match status" value="1"/>
</dbReference>
<protein>
    <submittedName>
        <fullName evidence="1">Glycosyltransferase family 69 protein</fullName>
    </submittedName>
</protein>
<dbReference type="EMBL" id="MU006090">
    <property type="protein sequence ID" value="KAF2842036.1"/>
    <property type="molecule type" value="Genomic_DNA"/>
</dbReference>
<dbReference type="PANTHER" id="PTHR34144">
    <property type="entry name" value="CHROMOSOME 8, WHOLE GENOME SHOTGUN SEQUENCE"/>
    <property type="match status" value="1"/>
</dbReference>
<proteinExistence type="predicted"/>
<keyword evidence="2" id="KW-1185">Reference proteome</keyword>
<dbReference type="OrthoDB" id="262547at2759"/>
<dbReference type="InterPro" id="IPR021047">
    <property type="entry name" value="Mannosyltransferase_CMT1"/>
</dbReference>
<accession>A0A9P4VQL2</accession>
<gene>
    <name evidence="1" type="ORF">M501DRAFT_928148</name>
</gene>
<name>A0A9P4VQL2_9PEZI</name>
<evidence type="ECO:0000313" key="2">
    <source>
        <dbReference type="Proteomes" id="UP000799429"/>
    </source>
</evidence>
<reference evidence="1" key="1">
    <citation type="journal article" date="2020" name="Stud. Mycol.">
        <title>101 Dothideomycetes genomes: a test case for predicting lifestyles and emergence of pathogens.</title>
        <authorList>
            <person name="Haridas S."/>
            <person name="Albert R."/>
            <person name="Binder M."/>
            <person name="Bloem J."/>
            <person name="Labutti K."/>
            <person name="Salamov A."/>
            <person name="Andreopoulos B."/>
            <person name="Baker S."/>
            <person name="Barry K."/>
            <person name="Bills G."/>
            <person name="Bluhm B."/>
            <person name="Cannon C."/>
            <person name="Castanera R."/>
            <person name="Culley D."/>
            <person name="Daum C."/>
            <person name="Ezra D."/>
            <person name="Gonzalez J."/>
            <person name="Henrissat B."/>
            <person name="Kuo A."/>
            <person name="Liang C."/>
            <person name="Lipzen A."/>
            <person name="Lutzoni F."/>
            <person name="Magnuson J."/>
            <person name="Mondo S."/>
            <person name="Nolan M."/>
            <person name="Ohm R."/>
            <person name="Pangilinan J."/>
            <person name="Park H.-J."/>
            <person name="Ramirez L."/>
            <person name="Alfaro M."/>
            <person name="Sun H."/>
            <person name="Tritt A."/>
            <person name="Yoshinaga Y."/>
            <person name="Zwiers L.-H."/>
            <person name="Turgeon B."/>
            <person name="Goodwin S."/>
            <person name="Spatafora J."/>
            <person name="Crous P."/>
            <person name="Grigoriev I."/>
        </authorList>
    </citation>
    <scope>NUCLEOTIDE SEQUENCE</scope>
    <source>
        <strain evidence="1">CBS 101060</strain>
    </source>
</reference>
<organism evidence="1 2">
    <name type="scientific">Patellaria atrata CBS 101060</name>
    <dbReference type="NCBI Taxonomy" id="1346257"/>
    <lineage>
        <taxon>Eukaryota</taxon>
        <taxon>Fungi</taxon>
        <taxon>Dikarya</taxon>
        <taxon>Ascomycota</taxon>
        <taxon>Pezizomycotina</taxon>
        <taxon>Dothideomycetes</taxon>
        <taxon>Dothideomycetes incertae sedis</taxon>
        <taxon>Patellariales</taxon>
        <taxon>Patellariaceae</taxon>
        <taxon>Patellaria</taxon>
    </lineage>
</organism>
<sequence>MIFFLSSFRRARRWRNSWLRLLFISISSFLIIDFIRITHSSSPILRISPSSQILRKEKVFIASTHWNNEKILRSHWNKALVDLVRQFGPENVYISISEGGSWDNSKGALRELDTELEKLGVARMIELNTTTHQEEIERISPSDEEGWISTSGGKKELRRIPYLSKIRNRVMERLTELSAYDEPKIFDKVLWLNDVVFTTEDVLTLLNTRDGEYAAACSMDFSKPPIYYDTFALRDISGARSVSLTWPYFLSSTSRHALVSNAPVPVQSCWNGIIALDAAAFYTHPPLKFRGVPDSLANYHLEASECCLIHADNHLSSEKGVWLNPHVRVGYNAEAYDTVNPLNGETWPSPAQKVLGIWGNRWARVSGMPRRLTEQYVVKKRVRQWARERNEDETRGGENGVHCMINEMQILAGNGWKHL</sequence>
<dbReference type="Proteomes" id="UP000799429">
    <property type="component" value="Unassembled WGS sequence"/>
</dbReference>